<evidence type="ECO:0000313" key="2">
    <source>
        <dbReference type="EMBL" id="QET06490.1"/>
    </source>
</evidence>
<evidence type="ECO:0000313" key="3">
    <source>
        <dbReference type="Proteomes" id="UP000322822"/>
    </source>
</evidence>
<dbReference type="CDD" id="cd07043">
    <property type="entry name" value="STAS_anti-anti-sigma_factors"/>
    <property type="match status" value="1"/>
</dbReference>
<dbReference type="Pfam" id="PF13466">
    <property type="entry name" value="STAS_2"/>
    <property type="match status" value="1"/>
</dbReference>
<dbReference type="EMBL" id="CP044067">
    <property type="protein sequence ID" value="QET06490.1"/>
    <property type="molecule type" value="Genomic_DNA"/>
</dbReference>
<name>A0A5P2HHC2_9BURK</name>
<dbReference type="Proteomes" id="UP000322822">
    <property type="component" value="Chromosome 2"/>
</dbReference>
<accession>A0A5P2HHC2</accession>
<dbReference type="SUPFAM" id="SSF52091">
    <property type="entry name" value="SpoIIaa-like"/>
    <property type="match status" value="1"/>
</dbReference>
<dbReference type="PROSITE" id="PS50801">
    <property type="entry name" value="STAS"/>
    <property type="match status" value="1"/>
</dbReference>
<dbReference type="Gene3D" id="3.30.750.24">
    <property type="entry name" value="STAS domain"/>
    <property type="match status" value="1"/>
</dbReference>
<feature type="domain" description="STAS" evidence="1">
    <location>
        <begin position="1"/>
        <end position="94"/>
    </location>
</feature>
<dbReference type="RefSeq" id="WP_150377207.1">
    <property type="nucleotide sequence ID" value="NZ_CP044067.1"/>
</dbReference>
<dbReference type="AlphaFoldDB" id="A0A5P2HHC2"/>
<evidence type="ECO:0000259" key="1">
    <source>
        <dbReference type="PROSITE" id="PS50801"/>
    </source>
</evidence>
<sequence length="94" mass="9579">MSDALRFALDGELTIYRAAELREALMAALPAPPASIVIDLAEVSEIDSSGVQLLVATQRAAIAAGVALAFSDASPAVRDVLGLFNLSTALGVPA</sequence>
<gene>
    <name evidence="2" type="ORF">FOB72_31905</name>
</gene>
<proteinExistence type="predicted"/>
<protein>
    <submittedName>
        <fullName evidence="2">STAS domain-containing protein</fullName>
    </submittedName>
</protein>
<dbReference type="OrthoDB" id="9154396at2"/>
<dbReference type="PANTHER" id="PTHR35849:SF2">
    <property type="entry name" value="BLR2341 PROTEIN"/>
    <property type="match status" value="1"/>
</dbReference>
<dbReference type="InterPro" id="IPR058548">
    <property type="entry name" value="MlaB-like_STAS"/>
</dbReference>
<dbReference type="PANTHER" id="PTHR35849">
    <property type="entry name" value="BLR2341 PROTEIN"/>
    <property type="match status" value="1"/>
</dbReference>
<dbReference type="InterPro" id="IPR036513">
    <property type="entry name" value="STAS_dom_sf"/>
</dbReference>
<reference evidence="2 3" key="1">
    <citation type="submission" date="2019-09" db="EMBL/GenBank/DDBJ databases">
        <title>FDA dAtabase for Regulatory Grade micrObial Sequences (FDA-ARGOS): Supporting development and validation of Infectious Disease Dx tests.</title>
        <authorList>
            <person name="Sciortino C."/>
            <person name="Tallon L."/>
            <person name="Sadzewicz L."/>
            <person name="Vavikolanu K."/>
            <person name="Mehta A."/>
            <person name="Aluvathingal J."/>
            <person name="Nadendla S."/>
            <person name="Nandy P."/>
            <person name="Geyer C."/>
            <person name="Yan Y."/>
            <person name="Sichtig H."/>
        </authorList>
    </citation>
    <scope>NUCLEOTIDE SEQUENCE [LARGE SCALE GENOMIC DNA]</scope>
    <source>
        <strain evidence="2 3">FDAARGOS_664</strain>
    </source>
</reference>
<organism evidence="2 3">
    <name type="scientific">Cupriavidus pauculus</name>
    <dbReference type="NCBI Taxonomy" id="82633"/>
    <lineage>
        <taxon>Bacteria</taxon>
        <taxon>Pseudomonadati</taxon>
        <taxon>Pseudomonadota</taxon>
        <taxon>Betaproteobacteria</taxon>
        <taxon>Burkholderiales</taxon>
        <taxon>Burkholderiaceae</taxon>
        <taxon>Cupriavidus</taxon>
    </lineage>
</organism>
<dbReference type="InterPro" id="IPR052746">
    <property type="entry name" value="MlaB_ABC_Transporter"/>
</dbReference>
<dbReference type="InterPro" id="IPR002645">
    <property type="entry name" value="STAS_dom"/>
</dbReference>